<dbReference type="FunFam" id="3.90.132.10:FF:000001">
    <property type="entry name" value="leishmanolysin-like peptidase isoform X2"/>
    <property type="match status" value="1"/>
</dbReference>
<feature type="region of interest" description="Disordered" evidence="9">
    <location>
        <begin position="256"/>
        <end position="311"/>
    </location>
</feature>
<proteinExistence type="inferred from homology"/>
<feature type="region of interest" description="Disordered" evidence="9">
    <location>
        <begin position="574"/>
        <end position="601"/>
    </location>
</feature>
<name>A0A7S3L3K3_9STRA</name>
<evidence type="ECO:0000256" key="2">
    <source>
        <dbReference type="ARBA" id="ARBA00022670"/>
    </source>
</evidence>
<dbReference type="GO" id="GO:0004222">
    <property type="term" value="F:metalloendopeptidase activity"/>
    <property type="evidence" value="ECO:0007669"/>
    <property type="project" value="InterPro"/>
</dbReference>
<protein>
    <recommendedName>
        <fullName evidence="12">Leishmanolysin-like peptidase</fullName>
    </recommendedName>
</protein>
<dbReference type="Pfam" id="PF01457">
    <property type="entry name" value="Peptidase_M8"/>
    <property type="match status" value="2"/>
</dbReference>
<evidence type="ECO:0008006" key="12">
    <source>
        <dbReference type="Google" id="ProtNLM"/>
    </source>
</evidence>
<keyword evidence="6 8" id="KW-0482">Metalloprotease</keyword>
<keyword evidence="4" id="KW-0378">Hydrolase</keyword>
<feature type="binding site" evidence="8">
    <location>
        <position position="692"/>
    </location>
    <ligand>
        <name>Zn(2+)</name>
        <dbReference type="ChEBI" id="CHEBI:29105"/>
        <note>catalytic</note>
    </ligand>
</feature>
<evidence type="ECO:0000256" key="8">
    <source>
        <dbReference type="PIRSR" id="PIRSR601577-2"/>
    </source>
</evidence>
<feature type="compositionally biased region" description="Low complexity" evidence="9">
    <location>
        <begin position="983"/>
        <end position="992"/>
    </location>
</feature>
<keyword evidence="10" id="KW-0472">Membrane</keyword>
<dbReference type="Gene3D" id="2.10.55.10">
    <property type="entry name" value="Leishmanolysin domain 3"/>
    <property type="match status" value="1"/>
</dbReference>
<comment type="cofactor">
    <cofactor evidence="8">
        <name>Zn(2+)</name>
        <dbReference type="ChEBI" id="CHEBI:29105"/>
    </cofactor>
    <text evidence="8">Binds 1 zinc ion per subunit.</text>
</comment>
<dbReference type="SUPFAM" id="SSF55486">
    <property type="entry name" value="Metalloproteases ('zincins'), catalytic domain"/>
    <property type="match status" value="2"/>
</dbReference>
<feature type="transmembrane region" description="Helical" evidence="10">
    <location>
        <begin position="1044"/>
        <end position="1065"/>
    </location>
</feature>
<feature type="compositionally biased region" description="Basic and acidic residues" evidence="9">
    <location>
        <begin position="581"/>
        <end position="601"/>
    </location>
</feature>
<feature type="compositionally biased region" description="Low complexity" evidence="9">
    <location>
        <begin position="181"/>
        <end position="191"/>
    </location>
</feature>
<reference evidence="11" key="1">
    <citation type="submission" date="2021-01" db="EMBL/GenBank/DDBJ databases">
        <authorList>
            <person name="Corre E."/>
            <person name="Pelletier E."/>
            <person name="Niang G."/>
            <person name="Scheremetjew M."/>
            <person name="Finn R."/>
            <person name="Kale V."/>
            <person name="Holt S."/>
            <person name="Cochrane G."/>
            <person name="Meng A."/>
            <person name="Brown T."/>
            <person name="Cohen L."/>
        </authorList>
    </citation>
    <scope>NUCLEOTIDE SEQUENCE</scope>
    <source>
        <strain evidence="11">CCMP127</strain>
    </source>
</reference>
<comment type="similarity">
    <text evidence="1">Belongs to the peptidase M8 family.</text>
</comment>
<feature type="compositionally biased region" description="Basic and acidic residues" evidence="9">
    <location>
        <begin position="91"/>
        <end position="111"/>
    </location>
</feature>
<evidence type="ECO:0000256" key="6">
    <source>
        <dbReference type="ARBA" id="ARBA00023049"/>
    </source>
</evidence>
<dbReference type="Gene3D" id="3.10.170.20">
    <property type="match status" value="2"/>
</dbReference>
<evidence type="ECO:0000256" key="9">
    <source>
        <dbReference type="SAM" id="MobiDB-lite"/>
    </source>
</evidence>
<gene>
    <name evidence="11" type="ORF">ACOF00016_LOCUS7804</name>
</gene>
<feature type="binding site" evidence="8">
    <location>
        <position position="534"/>
    </location>
    <ligand>
        <name>Zn(2+)</name>
        <dbReference type="ChEBI" id="CHEBI:29105"/>
        <note>catalytic</note>
    </ligand>
</feature>
<feature type="compositionally biased region" description="Low complexity" evidence="9">
    <location>
        <begin position="275"/>
        <end position="310"/>
    </location>
</feature>
<evidence type="ECO:0000313" key="11">
    <source>
        <dbReference type="EMBL" id="CAE0410287.1"/>
    </source>
</evidence>
<keyword evidence="10" id="KW-0812">Transmembrane</keyword>
<dbReference type="GO" id="GO:0046872">
    <property type="term" value="F:metal ion binding"/>
    <property type="evidence" value="ECO:0007669"/>
    <property type="project" value="UniProtKB-KW"/>
</dbReference>
<feature type="region of interest" description="Disordered" evidence="9">
    <location>
        <begin position="962"/>
        <end position="1000"/>
    </location>
</feature>
<dbReference type="GO" id="GO:0007155">
    <property type="term" value="P:cell adhesion"/>
    <property type="evidence" value="ECO:0007669"/>
    <property type="project" value="InterPro"/>
</dbReference>
<dbReference type="EMBL" id="HBIM01009222">
    <property type="protein sequence ID" value="CAE0410287.1"/>
    <property type="molecule type" value="Transcribed_RNA"/>
</dbReference>
<feature type="binding site" evidence="8">
    <location>
        <position position="538"/>
    </location>
    <ligand>
        <name>Zn(2+)</name>
        <dbReference type="ChEBI" id="CHEBI:29105"/>
        <note>catalytic</note>
    </ligand>
</feature>
<feature type="compositionally biased region" description="Basic and acidic residues" evidence="9">
    <location>
        <begin position="192"/>
        <end position="204"/>
    </location>
</feature>
<dbReference type="GO" id="GO:0006508">
    <property type="term" value="P:proteolysis"/>
    <property type="evidence" value="ECO:0007669"/>
    <property type="project" value="UniProtKB-KW"/>
</dbReference>
<accession>A0A7S3L3K3</accession>
<evidence type="ECO:0000256" key="4">
    <source>
        <dbReference type="ARBA" id="ARBA00022801"/>
    </source>
</evidence>
<keyword evidence="5 8" id="KW-0862">Zinc</keyword>
<feature type="region of interest" description="Disordered" evidence="9">
    <location>
        <begin position="80"/>
        <end position="111"/>
    </location>
</feature>
<evidence type="ECO:0000256" key="1">
    <source>
        <dbReference type="ARBA" id="ARBA00005860"/>
    </source>
</evidence>
<dbReference type="InterPro" id="IPR001577">
    <property type="entry name" value="Peptidase_M8"/>
</dbReference>
<keyword evidence="10" id="KW-1133">Transmembrane helix</keyword>
<feature type="region of interest" description="Disordered" evidence="9">
    <location>
        <begin position="1075"/>
        <end position="1099"/>
    </location>
</feature>
<dbReference type="GO" id="GO:0005737">
    <property type="term" value="C:cytoplasm"/>
    <property type="evidence" value="ECO:0007669"/>
    <property type="project" value="TreeGrafter"/>
</dbReference>
<evidence type="ECO:0000256" key="7">
    <source>
        <dbReference type="PIRSR" id="PIRSR601577-1"/>
    </source>
</evidence>
<feature type="active site" evidence="7">
    <location>
        <position position="535"/>
    </location>
</feature>
<evidence type="ECO:0000256" key="10">
    <source>
        <dbReference type="SAM" id="Phobius"/>
    </source>
</evidence>
<organism evidence="11">
    <name type="scientific">Amphora coffeiformis</name>
    <dbReference type="NCBI Taxonomy" id="265554"/>
    <lineage>
        <taxon>Eukaryota</taxon>
        <taxon>Sar</taxon>
        <taxon>Stramenopiles</taxon>
        <taxon>Ochrophyta</taxon>
        <taxon>Bacillariophyta</taxon>
        <taxon>Bacillariophyceae</taxon>
        <taxon>Bacillariophycidae</taxon>
        <taxon>Thalassiophysales</taxon>
        <taxon>Catenulaceae</taxon>
        <taxon>Amphora</taxon>
    </lineage>
</organism>
<keyword evidence="3 8" id="KW-0479">Metal-binding</keyword>
<dbReference type="PANTHER" id="PTHR10942">
    <property type="entry name" value="LEISHMANOLYSIN-LIKE PEPTIDASE"/>
    <property type="match status" value="1"/>
</dbReference>
<dbReference type="PANTHER" id="PTHR10942:SF0">
    <property type="entry name" value="LEISHMANOLYSIN-LIKE PEPTIDASE"/>
    <property type="match status" value="1"/>
</dbReference>
<feature type="compositionally biased region" description="Low complexity" evidence="9">
    <location>
        <begin position="206"/>
        <end position="217"/>
    </location>
</feature>
<dbReference type="AlphaFoldDB" id="A0A7S3L3K3"/>
<dbReference type="Gene3D" id="3.90.132.10">
    <property type="entry name" value="Leishmanolysin , domain 2"/>
    <property type="match status" value="1"/>
</dbReference>
<evidence type="ECO:0000256" key="5">
    <source>
        <dbReference type="ARBA" id="ARBA00022833"/>
    </source>
</evidence>
<keyword evidence="2" id="KW-0645">Protease</keyword>
<sequence length="1194" mass="132956">MRNSPPRRRKRPCWMTFTMNPTGQGPSWALLLMVVVWPTTKAADPIIIPQTILEPRHPDRAVVYASEVPELHTSKYDASEIPNQRAPRPRLWKEERLASNNDKNGDGEDDGVRIRYDWHVHVDTTDGEEWASSSDGNDYRRNLQSHSLSTSKTTHNNNNNRGLWSRAFSAGSSSWLTPKYSTKVQSTTTTTKAKETQREARDTTAESDSSPSASNASGYEVVNNPPKSGNRDEGDEIEEADYLDLYPYVDLNNTGFNATDDDDYIMSPADGVVSTGEDTTNTGGNGANNNNNNLADGGKNNNNSTTSSASPRRFAPIRVRAILTDALEEDTGDTVLNDTERDILLMNIVRPAMVAWGQALRVRRVKGNLTLDPLQLVGGELCGPGPSVKVPDEHITIGIPDTDFVLYLHVARRSDLVQTNETNTTDWDLGYNETTLEEDELTNTTDDNLVVGHFEESRQNKFGSNKDRKEQETDTPTQAPIDAAYLCSGDYIAASAFCNTDQYDRPLAAILHLCLDDDFFKPNRLDLNIRTVMHELGHSLGFNAISLAHFRRFDGTPRTPRLANGAVPLQKVLCTGPQEPKPGRFDRHTPEESERDQEEPFDRLLRLGQGSQTEESFDLPQNASQAMEQSDYYDMIPLPSEEVLQFRTVRGGVRVAQIVTPSVLQVARNHFGCQNLMGAELESGESMCLGDHWERRLFKTDLMNPIIDSDTPFSSRISTITLAYFADSGWYQVDLSRASVAASWGRGAGCPFVEEPCIGQDGEVSPGLDSLFCSSQTSGMLSLDGCTHDLLKKASCRMDQYTEQLPQAYQYFNHTYGSNVGGPDPYVDYCPVYTGFYNGMCSDRNNEAFIKVSPMERVGSPNSRCLAGVLPFGKTALCLRIACVVNDKSLRVQIDNAWYTCTRQGQRIYTRLGVKVECPDPVRTCPTFYCPRDCLGSPELMCDYGQGECVCPVNQTLPRSDGSCPPVFSNETDNDSGDGDPGSDGQDSTSGDQALHDNPFYRPPMMDDYTAIPNDNSFIQDIYFPNERALIEQVREEEGRPNKWRWPVTGAGTFLAVSVLVILFVRRSKKPRPGLPITALDFPSSDDDPNPARRSTPLASYRRSEKMKMMATVVVDLRLQEQFSDVFVQDTNTDAASMTDTEGDQSFSAPPTPPRMSAEYLRPTIVQIPPPQPLEIDIPVSRSALLRRRRRRFF</sequence>
<dbReference type="GO" id="GO:0016020">
    <property type="term" value="C:membrane"/>
    <property type="evidence" value="ECO:0007669"/>
    <property type="project" value="InterPro"/>
</dbReference>
<feature type="region of interest" description="Disordered" evidence="9">
    <location>
        <begin position="181"/>
        <end position="234"/>
    </location>
</feature>
<evidence type="ECO:0000256" key="3">
    <source>
        <dbReference type="ARBA" id="ARBA00022723"/>
    </source>
</evidence>